<dbReference type="PROSITE" id="PS50042">
    <property type="entry name" value="CNMP_BINDING_3"/>
    <property type="match status" value="1"/>
</dbReference>
<keyword evidence="5" id="KW-0406">Ion transport</keyword>
<dbReference type="InterPro" id="IPR014710">
    <property type="entry name" value="RmlC-like_jellyroll"/>
</dbReference>
<keyword evidence="2" id="KW-0813">Transport</keyword>
<organism evidence="12">
    <name type="scientific">Aureococcus anophagefferens</name>
    <name type="common">Harmful bloom alga</name>
    <dbReference type="NCBI Taxonomy" id="44056"/>
    <lineage>
        <taxon>Eukaryota</taxon>
        <taxon>Sar</taxon>
        <taxon>Stramenopiles</taxon>
        <taxon>Ochrophyta</taxon>
        <taxon>Pelagophyceae</taxon>
        <taxon>Pelagomonadales</taxon>
        <taxon>Pelagomonadaceae</taxon>
        <taxon>Aureococcus</taxon>
    </lineage>
</organism>
<evidence type="ECO:0000256" key="2">
    <source>
        <dbReference type="ARBA" id="ARBA00022448"/>
    </source>
</evidence>
<evidence type="ECO:0000256" key="5">
    <source>
        <dbReference type="ARBA" id="ARBA00023065"/>
    </source>
</evidence>
<evidence type="ECO:0000256" key="9">
    <source>
        <dbReference type="SAM" id="Phobius"/>
    </source>
</evidence>
<accession>F0XXC9</accession>
<dbReference type="GO" id="GO:0005249">
    <property type="term" value="F:voltage-gated potassium channel activity"/>
    <property type="evidence" value="ECO:0007669"/>
    <property type="project" value="InterPro"/>
</dbReference>
<dbReference type="InterPro" id="IPR018490">
    <property type="entry name" value="cNMP-bd_dom_sf"/>
</dbReference>
<feature type="region of interest" description="Disordered" evidence="8">
    <location>
        <begin position="855"/>
        <end position="886"/>
    </location>
</feature>
<evidence type="ECO:0000313" key="11">
    <source>
        <dbReference type="EMBL" id="EGB11920.1"/>
    </source>
</evidence>
<feature type="compositionally biased region" description="Basic and acidic residues" evidence="8">
    <location>
        <begin position="1692"/>
        <end position="1712"/>
    </location>
</feature>
<dbReference type="Proteomes" id="UP000002729">
    <property type="component" value="Unassembled WGS sequence"/>
</dbReference>
<dbReference type="OrthoDB" id="298672at2759"/>
<feature type="compositionally biased region" description="Basic residues" evidence="8">
    <location>
        <begin position="1727"/>
        <end position="1741"/>
    </location>
</feature>
<dbReference type="eggNOG" id="KOG0498">
    <property type="taxonomic scope" value="Eukaryota"/>
</dbReference>
<evidence type="ECO:0000256" key="4">
    <source>
        <dbReference type="ARBA" id="ARBA00022989"/>
    </source>
</evidence>
<evidence type="ECO:0000256" key="6">
    <source>
        <dbReference type="ARBA" id="ARBA00023136"/>
    </source>
</evidence>
<dbReference type="InterPro" id="IPR003938">
    <property type="entry name" value="K_chnl_volt-dep_EAG/ELK/ERG"/>
</dbReference>
<dbReference type="PRINTS" id="PR01463">
    <property type="entry name" value="EAGCHANLFMLY"/>
</dbReference>
<evidence type="ECO:0000256" key="8">
    <source>
        <dbReference type="SAM" id="MobiDB-lite"/>
    </source>
</evidence>
<proteinExistence type="predicted"/>
<feature type="domain" description="Cyclic nucleotide-binding" evidence="10">
    <location>
        <begin position="696"/>
        <end position="754"/>
    </location>
</feature>
<dbReference type="Gene3D" id="1.10.287.70">
    <property type="match status" value="1"/>
</dbReference>
<keyword evidence="3 9" id="KW-0812">Transmembrane</keyword>
<sequence>MGEPEVRAKRANSLAGQMFKAVLADSSSDEEALVDAPAAAVALAPDDAEAAAAVDDAAAAAVDDDAPAKPKVAFAAPAEPPAEDKRASLRAFGQQQSAKYLDTNFAREPSRLRTETFSATLIDQRMRRSIYIDRERSDVGLFDSPMEDVRMVLEREAANESPSARRRGERCCFGLLPAPPLVQPDSKLHVRWDVAQVFFLAYVATMVPVRVAFEWPALGLFLWLELLIDVYFWLDIVVNFLTVVHIRKGFELTMVTDRAGRGRKRVRTSELQRILSRSFSARAGIAWHYARTWFLLDLVACLPVGYAYSIKMYGFKELKCNLAPPLGCGRGFAGGGGARETSGSALRLVKLLRIFRLLKLVRLARLSRLFEKYEDEMMYVMGFLQGGKLVFVLVYASHWMGCCYALVFKFTRGEVTVLERYVTSVYWAMQTITTVGYGDLQDTTINSQIFSILCMAIGGAARVAELRGPGGIMFGHLITSVFNALSPETHERQHQELVSAIMGYLRANNIPLAVSRHVLQHVRKQNSRQYVDRDMLGALPKQLRVEIYDYLRPYRDTILVAPIFSGCRERFVNHICIALCPITFPVGDHVYDKGDVAEEGMYIISKGDVAMRYTESAAPWEEPGGHDSDDSFMGRATVSEARPPEAAAAADAPGRWSFLGKKPPPKAPAAPAGHRPSGGGKRGSRRASMTLRTVDLADGQVFGEAAILGYPRRIEDTVACTTTSLLSLTQASIEHALHLEPRVRRRLTIMFVDRLLNARCARVEVCEILQDCDLAWLLDAAGDDGCAVALAPDWRDRLHDPALHRRDASFASRPPSLSDPPDAAAASADLAELKRDVKAILAHLGIDGAAPGAPCGRDRAAGAMPTLPKTSKRRAPPPRTYPPLAPRAFFVRRGGGDDETNADADAPPAEEPPTHWPARVAYLALVLSPASLAVILLLRKHAWFMEPATFSYDFERRVNVYREEAVSPRYFGALAGALCFLIFVMFVVLYEDHDHVQEFTSSSAFEKAILEDDAAMWVVHFYQSGDEDKGSPMMADDFAASAQEVYATLGVRAAAVDVKESGVAKVAKRLNVQQVPLVLGFGGASTKNPYTGKSDRPVVAFEQVMTESGFSKTSFKRWVSSKVVPGDAVSRVESEGALAKAGAPLAVLLTERATTSALAKSIGVAFRGRLSVVEVRVADEPSPLAGALSRDGDELPVLLAGADAFTSREALTAYDGDLKDRGAVVEWLEGFALKEKKASSSAKAEAAAEPAEEAGWPAGYVLATAKSAEDYARLVVDAESAVVAYDRAAGPGALVGKVLDFDGSGAVVAVEVDCDDCAPAGPYRAYGAGPKKKKPLSAGDDAAAAFDAAAGTLAADDVMVIAGSMDMDAFIRRAISAGEGDAPVGVALFTKKGDVSPAIRALATTLGKHAGVKVAQYSNPEPGALEAYGVRKLPSVLAFFAQAPDETTPMDQRAIGAAQYDRRQFGPPSFRSLVAFSLDVLGQLAPDLANELDDGFHGASNFDAAAVKKEKAARAGGPAPKKGGAVFSSFNDADAWAESCGAESPYALCAVALLDEHGRSTFADELAVAEGVAKAEQPSPFAFGWVDGACFADFSAAFDVYESSLPTLVAYAPKKERYAALVGRYAAADVKSFLRGVVSGRVPTAPLRAALAAPTGGDCGAVHAAKFAPAEEDSLDDDFMAELLAEEAAKAAELEKEAAEESKRLKKEAADAKKKKKAAPPEDAAPKKKKKKKKTTKKKEL</sequence>
<evidence type="ECO:0000259" key="10">
    <source>
        <dbReference type="PROSITE" id="PS50042"/>
    </source>
</evidence>
<name>F0XXC9_AURAN</name>
<dbReference type="PANTHER" id="PTHR47823">
    <property type="entry name" value="ION_TRANS DOMAIN-CONTAINING PROTEIN"/>
    <property type="match status" value="1"/>
</dbReference>
<evidence type="ECO:0000256" key="7">
    <source>
        <dbReference type="ARBA" id="ARBA00023303"/>
    </source>
</evidence>
<evidence type="ECO:0000256" key="3">
    <source>
        <dbReference type="ARBA" id="ARBA00022692"/>
    </source>
</evidence>
<feature type="region of interest" description="Disordered" evidence="8">
    <location>
        <begin position="651"/>
        <end position="687"/>
    </location>
</feature>
<keyword evidence="7" id="KW-0407">Ion channel</keyword>
<dbReference type="PANTHER" id="PTHR47823:SF11">
    <property type="entry name" value="K+-CHANNEL ERG AND RELATED PROTEINS"/>
    <property type="match status" value="1"/>
</dbReference>
<dbReference type="KEGG" id="aaf:AURANDRAFT_70690"/>
<dbReference type="Gene3D" id="2.60.120.10">
    <property type="entry name" value="Jelly Rolls"/>
    <property type="match status" value="1"/>
</dbReference>
<gene>
    <name evidence="11" type="ORF">AURANDRAFT_70690</name>
</gene>
<comment type="subcellular location">
    <subcellularLocation>
        <location evidence="1">Membrane</location>
        <topology evidence="1">Multi-pass membrane protein</topology>
    </subcellularLocation>
</comment>
<dbReference type="GO" id="GO:0016020">
    <property type="term" value="C:membrane"/>
    <property type="evidence" value="ECO:0007669"/>
    <property type="project" value="UniProtKB-SubCell"/>
</dbReference>
<keyword evidence="12" id="KW-1185">Reference proteome</keyword>
<keyword evidence="6 9" id="KW-0472">Membrane</keyword>
<feature type="transmembrane region" description="Helical" evidence="9">
    <location>
        <begin position="970"/>
        <end position="990"/>
    </location>
</feature>
<evidence type="ECO:0000313" key="12">
    <source>
        <dbReference type="Proteomes" id="UP000002729"/>
    </source>
</evidence>
<feature type="region of interest" description="Disordered" evidence="8">
    <location>
        <begin position="1692"/>
        <end position="1741"/>
    </location>
</feature>
<dbReference type="EMBL" id="GL833121">
    <property type="protein sequence ID" value="EGB11920.1"/>
    <property type="molecule type" value="Genomic_DNA"/>
</dbReference>
<dbReference type="InterPro" id="IPR000595">
    <property type="entry name" value="cNMP-bd_dom"/>
</dbReference>
<evidence type="ECO:0000256" key="1">
    <source>
        <dbReference type="ARBA" id="ARBA00004141"/>
    </source>
</evidence>
<dbReference type="GeneID" id="20227874"/>
<dbReference type="SUPFAM" id="SSF51206">
    <property type="entry name" value="cAMP-binding domain-like"/>
    <property type="match status" value="1"/>
</dbReference>
<dbReference type="Pfam" id="PF00520">
    <property type="entry name" value="Ion_trans"/>
    <property type="match status" value="1"/>
</dbReference>
<dbReference type="InParanoid" id="F0XXC9"/>
<dbReference type="Gene3D" id="3.40.30.10">
    <property type="entry name" value="Glutaredoxin"/>
    <property type="match status" value="1"/>
</dbReference>
<dbReference type="InterPro" id="IPR005821">
    <property type="entry name" value="Ion_trans_dom"/>
</dbReference>
<protein>
    <recommendedName>
        <fullName evidence="10">Cyclic nucleotide-binding domain-containing protein</fullName>
    </recommendedName>
</protein>
<dbReference type="RefSeq" id="XP_009033033.1">
    <property type="nucleotide sequence ID" value="XM_009034785.1"/>
</dbReference>
<reference evidence="11 12" key="1">
    <citation type="journal article" date="2011" name="Proc. Natl. Acad. Sci. U.S.A.">
        <title>Niche of harmful alga Aureococcus anophagefferens revealed through ecogenomics.</title>
        <authorList>
            <person name="Gobler C.J."/>
            <person name="Berry D.L."/>
            <person name="Dyhrman S.T."/>
            <person name="Wilhelm S.W."/>
            <person name="Salamov A."/>
            <person name="Lobanov A.V."/>
            <person name="Zhang Y."/>
            <person name="Collier J.L."/>
            <person name="Wurch L.L."/>
            <person name="Kustka A.B."/>
            <person name="Dill B.D."/>
            <person name="Shah M."/>
            <person name="VerBerkmoes N.C."/>
            <person name="Kuo A."/>
            <person name="Terry A."/>
            <person name="Pangilinan J."/>
            <person name="Lindquist E.A."/>
            <person name="Lucas S."/>
            <person name="Paulsen I.T."/>
            <person name="Hattenrath-Lehmann T.K."/>
            <person name="Talmage S.C."/>
            <person name="Walker E.A."/>
            <person name="Koch F."/>
            <person name="Burson A.M."/>
            <person name="Marcoval M.A."/>
            <person name="Tang Y.Z."/>
            <person name="Lecleir G.R."/>
            <person name="Coyne K.J."/>
            <person name="Berg G.M."/>
            <person name="Bertrand E.M."/>
            <person name="Saito M.A."/>
            <person name="Gladyshev V.N."/>
            <person name="Grigoriev I.V."/>
        </authorList>
    </citation>
    <scope>NUCLEOTIDE SEQUENCE [LARGE SCALE GENOMIC DNA]</scope>
    <source>
        <strain evidence="12">CCMP 1984</strain>
    </source>
</reference>
<feature type="transmembrane region" description="Helical" evidence="9">
    <location>
        <begin position="920"/>
        <end position="938"/>
    </location>
</feature>
<keyword evidence="4 9" id="KW-1133">Transmembrane helix</keyword>
<dbReference type="SUPFAM" id="SSF81324">
    <property type="entry name" value="Voltage-gated potassium channels"/>
    <property type="match status" value="1"/>
</dbReference>